<feature type="region of interest" description="Disordered" evidence="1">
    <location>
        <begin position="158"/>
        <end position="178"/>
    </location>
</feature>
<organism evidence="2">
    <name type="scientific">marine sediment metagenome</name>
    <dbReference type="NCBI Taxonomy" id="412755"/>
    <lineage>
        <taxon>unclassified sequences</taxon>
        <taxon>metagenomes</taxon>
        <taxon>ecological metagenomes</taxon>
    </lineage>
</organism>
<proteinExistence type="predicted"/>
<comment type="caution">
    <text evidence="2">The sequence shown here is derived from an EMBL/GenBank/DDBJ whole genome shotgun (WGS) entry which is preliminary data.</text>
</comment>
<dbReference type="EMBL" id="LAZR01000194">
    <property type="protein sequence ID" value="KKN82847.1"/>
    <property type="molecule type" value="Genomic_DNA"/>
</dbReference>
<protein>
    <recommendedName>
        <fullName evidence="3">Transmembrane anchor protein</fullName>
    </recommendedName>
</protein>
<reference evidence="2" key="1">
    <citation type="journal article" date="2015" name="Nature">
        <title>Complex archaea that bridge the gap between prokaryotes and eukaryotes.</title>
        <authorList>
            <person name="Spang A."/>
            <person name="Saw J.H."/>
            <person name="Jorgensen S.L."/>
            <person name="Zaremba-Niedzwiedzka K."/>
            <person name="Martijn J."/>
            <person name="Lind A.E."/>
            <person name="van Eijk R."/>
            <person name="Schleper C."/>
            <person name="Guy L."/>
            <person name="Ettema T.J."/>
        </authorList>
    </citation>
    <scope>NUCLEOTIDE SEQUENCE</scope>
</reference>
<evidence type="ECO:0008006" key="3">
    <source>
        <dbReference type="Google" id="ProtNLM"/>
    </source>
</evidence>
<accession>A0A0F9U6C7</accession>
<evidence type="ECO:0000256" key="1">
    <source>
        <dbReference type="SAM" id="MobiDB-lite"/>
    </source>
</evidence>
<gene>
    <name evidence="2" type="ORF">LCGC14_0305160</name>
</gene>
<dbReference type="AlphaFoldDB" id="A0A0F9U6C7"/>
<name>A0A0F9U6C7_9ZZZZ</name>
<sequence length="218" mass="23427">MFNAEKPSLNELPTSAQLIRSTAIAAVSAVAILVTVVLPAEYDIDPTGIGGMLGLAEMGEIKSQLAAEAEADSIKALEEQGALVTQEQSSLMNDIFNVFVGAAHAEEVASEPAEEWRDEITFTLPSGESAEWKLVMEEGQTAEFVMLVEGGRVNFDLHGHGSGQSETYEKGRGSTGEEGEITAGFAGQHGWFWRNRDKTAVTVTVRVRGEYAEFKDAS</sequence>
<evidence type="ECO:0000313" key="2">
    <source>
        <dbReference type="EMBL" id="KKN82847.1"/>
    </source>
</evidence>